<organism evidence="2 3">
    <name type="scientific">Mycena metata</name>
    <dbReference type="NCBI Taxonomy" id="1033252"/>
    <lineage>
        <taxon>Eukaryota</taxon>
        <taxon>Fungi</taxon>
        <taxon>Dikarya</taxon>
        <taxon>Basidiomycota</taxon>
        <taxon>Agaricomycotina</taxon>
        <taxon>Agaricomycetes</taxon>
        <taxon>Agaricomycetidae</taxon>
        <taxon>Agaricales</taxon>
        <taxon>Marasmiineae</taxon>
        <taxon>Mycenaceae</taxon>
        <taxon>Mycena</taxon>
    </lineage>
</organism>
<feature type="domain" description="CxC2-like cysteine cluster KDZ transposase-associated" evidence="1">
    <location>
        <begin position="10"/>
        <end position="57"/>
    </location>
</feature>
<accession>A0AAD7MG90</accession>
<gene>
    <name evidence="2" type="ORF">B0H16DRAFT_1477307</name>
</gene>
<keyword evidence="3" id="KW-1185">Reference proteome</keyword>
<comment type="caution">
    <text evidence="2">The sequence shown here is derived from an EMBL/GenBank/DDBJ whole genome shotgun (WGS) entry which is preliminary data.</text>
</comment>
<evidence type="ECO:0000259" key="1">
    <source>
        <dbReference type="Pfam" id="PF18803"/>
    </source>
</evidence>
<dbReference type="EMBL" id="JARKIB010000306">
    <property type="protein sequence ID" value="KAJ7715521.1"/>
    <property type="molecule type" value="Genomic_DNA"/>
</dbReference>
<protein>
    <recommendedName>
        <fullName evidence="1">CxC2-like cysteine cluster KDZ transposase-associated domain-containing protein</fullName>
    </recommendedName>
</protein>
<sequence length="632" mass="70046">MVVLEYPYVHRWYPATTVDPDTCATFETLKAERLENVVGNMNVSDFATTMERRTNATASTGMNRVPVFLHCMKHARRGHDKAGLKATALGQGAVICWVCPYDGRNLPAGWHDVEAKYRFLYMLLIALDTNLKLKNRMQANTKFDPPLGPGWEYFVEPKAYKEHLRSYVPEKDISSCIAFAALLQKNTRSTVGLRVAGVGGCVCACHDYANMDFILFSALLNFSLFWLTISYDIACQWHKNLLARMEKLPAPLQLPMKDIKWQCALPVWHAGSHEEDCRNTHSLSVKPGVGKSDGEGNIGLGATSYLARGASTPSKRLQERQQYGGEGVVNQVAERYQCVVGGRQQTKSLHPQQIWCVSSVVFVDTFCQSQFLDTPTEAEVCAALKRDEEAGAAAGCAPLHGTSTTAFLTAGMQLEDAQRRILAELKGLALVAPDRESRIQEQRLAFLAKLEKFRTLQAVFMPGIARLLASAEAVRDPETPPPRAEKINSHITGQNQATKANTLQAQVSEHVEDCAQKYRKGYSTLVKLQGDAINPQFRKLNDSDILLNGDDGESDRAARKKLAMIGSGRGARAPRMAPGTSKKVMSWVWTVQGGAAKGEEALHASVCVEWCRVCAHKVRWEEEVWWVFGLMP</sequence>
<name>A0AAD7MG90_9AGAR</name>
<dbReference type="Pfam" id="PF18758">
    <property type="entry name" value="KDZ"/>
    <property type="match status" value="1"/>
</dbReference>
<evidence type="ECO:0000313" key="3">
    <source>
        <dbReference type="Proteomes" id="UP001215598"/>
    </source>
</evidence>
<dbReference type="AlphaFoldDB" id="A0AAD7MG90"/>
<dbReference type="InterPro" id="IPR041457">
    <property type="entry name" value="CxC2_KDZ-assoc"/>
</dbReference>
<reference evidence="2" key="1">
    <citation type="submission" date="2023-03" db="EMBL/GenBank/DDBJ databases">
        <title>Massive genome expansion in bonnet fungi (Mycena s.s.) driven by repeated elements and novel gene families across ecological guilds.</title>
        <authorList>
            <consortium name="Lawrence Berkeley National Laboratory"/>
            <person name="Harder C.B."/>
            <person name="Miyauchi S."/>
            <person name="Viragh M."/>
            <person name="Kuo A."/>
            <person name="Thoen E."/>
            <person name="Andreopoulos B."/>
            <person name="Lu D."/>
            <person name="Skrede I."/>
            <person name="Drula E."/>
            <person name="Henrissat B."/>
            <person name="Morin E."/>
            <person name="Kohler A."/>
            <person name="Barry K."/>
            <person name="LaButti K."/>
            <person name="Morin E."/>
            <person name="Salamov A."/>
            <person name="Lipzen A."/>
            <person name="Mereny Z."/>
            <person name="Hegedus B."/>
            <person name="Baldrian P."/>
            <person name="Stursova M."/>
            <person name="Weitz H."/>
            <person name="Taylor A."/>
            <person name="Grigoriev I.V."/>
            <person name="Nagy L.G."/>
            <person name="Martin F."/>
            <person name="Kauserud H."/>
        </authorList>
    </citation>
    <scope>NUCLEOTIDE SEQUENCE</scope>
    <source>
        <strain evidence="2">CBHHK182m</strain>
    </source>
</reference>
<dbReference type="InterPro" id="IPR040521">
    <property type="entry name" value="KDZ"/>
</dbReference>
<proteinExistence type="predicted"/>
<evidence type="ECO:0000313" key="2">
    <source>
        <dbReference type="EMBL" id="KAJ7715521.1"/>
    </source>
</evidence>
<dbReference type="Pfam" id="PF18803">
    <property type="entry name" value="CxC2"/>
    <property type="match status" value="1"/>
</dbReference>
<dbReference type="Proteomes" id="UP001215598">
    <property type="component" value="Unassembled WGS sequence"/>
</dbReference>